<dbReference type="InterPro" id="IPR006103">
    <property type="entry name" value="Glyco_hydro_2_cat"/>
</dbReference>
<dbReference type="STRING" id="1121316.SAMN02745207_01546"/>
<reference evidence="9 10" key="1">
    <citation type="submission" date="2016-11" db="EMBL/GenBank/DDBJ databases">
        <authorList>
            <person name="Jaros S."/>
            <person name="Januszkiewicz K."/>
            <person name="Wedrychowicz H."/>
        </authorList>
    </citation>
    <scope>NUCLEOTIDE SEQUENCE [LARGE SCALE GENOMIC DNA]</scope>
    <source>
        <strain evidence="9 10">DSM 8605</strain>
    </source>
</reference>
<keyword evidence="10" id="KW-1185">Reference proteome</keyword>
<name>A0A1M5U378_9CLOT</name>
<dbReference type="AlphaFoldDB" id="A0A1M5U378"/>
<dbReference type="InterPro" id="IPR008979">
    <property type="entry name" value="Galactose-bd-like_sf"/>
</dbReference>
<evidence type="ECO:0000259" key="6">
    <source>
        <dbReference type="Pfam" id="PF02837"/>
    </source>
</evidence>
<protein>
    <submittedName>
        <fullName evidence="9">Beta-galactosidase</fullName>
    </submittedName>
</protein>
<evidence type="ECO:0000259" key="8">
    <source>
        <dbReference type="Pfam" id="PF18565"/>
    </source>
</evidence>
<dbReference type="GO" id="GO:0005975">
    <property type="term" value="P:carbohydrate metabolic process"/>
    <property type="evidence" value="ECO:0007669"/>
    <property type="project" value="InterPro"/>
</dbReference>
<dbReference type="PRINTS" id="PR00132">
    <property type="entry name" value="GLHYDRLASE2"/>
</dbReference>
<sequence length="796" mass="90460">MSRVVKNLDFSWRFKRGDNLAGFNPKVDHSDWEEVQIPHDWSIEGPFKEDNPSGPRGGYAPGGIAWYRKFISFSEEYKNKKVFIEFDGIYMNSSVYVNGDRVGYHPYGYTSLSYDLTPYFVFGDYENLISVRVDTALQPGSRWYSGAGIYRHARLVVKDYLSIERYSTYITTPKVSKISSIINIKTSIKNEYAEEKTCVLKVSILDKDKKVVTTIKEEKNIDSNSVYEFNQDVIIEKPNLWSTENPYLYTERTEIIVDNIIVDNEETSVGIRKIEFNADKGFLLNDKSVKIKGVCIHHDGGCLGAAGRDRTKERQIEILKEMGCNAIRTSHNPPSPVLLDLCDKHGMLVMDEAFDEWEIGKRPRVFDEGTLGEQIRRPIYAYSEYFKDWCEKDLRTMVKRDRNHPSIILWSIGNEVDEHALPQGFRITKKLNDIIRSEDVTRPITTATVHMEGSNEIGLPSILDITGYNYHENLYEEDHEKYPNRIILGSETCSATPFEVRGEYKRFIESADSIESLRNIKTGGGDLSVITPASRFCKAENSWKITKENEYVSGLFIWTGFDYIGEPSPFAWPSKSSYFGVIDLCGFPKDAFYFYKSQWTKEPMIHILPHWNWEGKEGQELPVWCYTNCESVELILNGESLGEKNISDSEFLHLYWNIIYTPGSLKAIGKINGEVVCEEVINTASQPSTIILAPDKMELNSNGQDLCYIKVRIEDEKGNLVPTAKNEILFTVEGSGKLVGVDNGDPTVEESFTGNKMKALNGLCLAVVQSSLHKGEITIKATSSGLKDTKVVIRTN</sequence>
<dbReference type="EMBL" id="FQXM01000007">
    <property type="protein sequence ID" value="SHH57316.1"/>
    <property type="molecule type" value="Genomic_DNA"/>
</dbReference>
<dbReference type="Pfam" id="PF02836">
    <property type="entry name" value="Glyco_hydro_2_C"/>
    <property type="match status" value="1"/>
</dbReference>
<dbReference type="InterPro" id="IPR023232">
    <property type="entry name" value="Glyco_hydro_2_AS"/>
</dbReference>
<dbReference type="Gene3D" id="2.60.40.10">
    <property type="entry name" value="Immunoglobulins"/>
    <property type="match status" value="3"/>
</dbReference>
<dbReference type="SUPFAM" id="SSF51445">
    <property type="entry name" value="(Trans)glycosidases"/>
    <property type="match status" value="1"/>
</dbReference>
<dbReference type="SUPFAM" id="SSF49785">
    <property type="entry name" value="Galactose-binding domain-like"/>
    <property type="match status" value="1"/>
</dbReference>
<dbReference type="InterPro" id="IPR013783">
    <property type="entry name" value="Ig-like_fold"/>
</dbReference>
<dbReference type="InterPro" id="IPR017853">
    <property type="entry name" value="GH"/>
</dbReference>
<dbReference type="PANTHER" id="PTHR42732:SF1">
    <property type="entry name" value="BETA-MANNOSIDASE"/>
    <property type="match status" value="1"/>
</dbReference>
<gene>
    <name evidence="9" type="ORF">SAMN02745207_01546</name>
</gene>
<evidence type="ECO:0000256" key="2">
    <source>
        <dbReference type="ARBA" id="ARBA00022801"/>
    </source>
</evidence>
<dbReference type="Pfam" id="PF02837">
    <property type="entry name" value="Glyco_hydro_2_N"/>
    <property type="match status" value="1"/>
</dbReference>
<evidence type="ECO:0000256" key="1">
    <source>
        <dbReference type="ARBA" id="ARBA00007401"/>
    </source>
</evidence>
<dbReference type="InterPro" id="IPR051913">
    <property type="entry name" value="GH2_Domain-Containing"/>
</dbReference>
<evidence type="ECO:0000259" key="5">
    <source>
        <dbReference type="Pfam" id="PF02836"/>
    </source>
</evidence>
<organism evidence="9 10">
    <name type="scientific">Clostridium grantii DSM 8605</name>
    <dbReference type="NCBI Taxonomy" id="1121316"/>
    <lineage>
        <taxon>Bacteria</taxon>
        <taxon>Bacillati</taxon>
        <taxon>Bacillota</taxon>
        <taxon>Clostridia</taxon>
        <taxon>Eubacteriales</taxon>
        <taxon>Clostridiaceae</taxon>
        <taxon>Clostridium</taxon>
    </lineage>
</organism>
<dbReference type="RefSeq" id="WP_073337864.1">
    <property type="nucleotide sequence ID" value="NZ_FQXM01000007.1"/>
</dbReference>
<dbReference type="Gene3D" id="2.60.120.260">
    <property type="entry name" value="Galactose-binding domain-like"/>
    <property type="match status" value="1"/>
</dbReference>
<evidence type="ECO:0000259" key="4">
    <source>
        <dbReference type="Pfam" id="PF00703"/>
    </source>
</evidence>
<dbReference type="Pfam" id="PF18565">
    <property type="entry name" value="Glyco_hydro2_C5"/>
    <property type="match status" value="1"/>
</dbReference>
<dbReference type="Proteomes" id="UP000184447">
    <property type="component" value="Unassembled WGS sequence"/>
</dbReference>
<proteinExistence type="inferred from homology"/>
<keyword evidence="3" id="KW-0326">Glycosidase</keyword>
<evidence type="ECO:0000313" key="10">
    <source>
        <dbReference type="Proteomes" id="UP000184447"/>
    </source>
</evidence>
<feature type="domain" description="Glycoside hydrolase family 2" evidence="8">
    <location>
        <begin position="692"/>
        <end position="791"/>
    </location>
</feature>
<dbReference type="SUPFAM" id="SSF49303">
    <property type="entry name" value="beta-Galactosidase/glucuronidase domain"/>
    <property type="match status" value="1"/>
</dbReference>
<dbReference type="InterPro" id="IPR040605">
    <property type="entry name" value="Glyco_hydro2_dom5"/>
</dbReference>
<dbReference type="Pfam" id="PF16355">
    <property type="entry name" value="DUF4982"/>
    <property type="match status" value="1"/>
</dbReference>
<comment type="similarity">
    <text evidence="1">Belongs to the glycosyl hydrolase 2 family.</text>
</comment>
<evidence type="ECO:0000256" key="3">
    <source>
        <dbReference type="ARBA" id="ARBA00023295"/>
    </source>
</evidence>
<feature type="domain" description="Glycosyl hydrolases family 2 sugar binding" evidence="6">
    <location>
        <begin position="63"/>
        <end position="155"/>
    </location>
</feature>
<dbReference type="InterPro" id="IPR032311">
    <property type="entry name" value="DUF4982"/>
</dbReference>
<dbReference type="InterPro" id="IPR036156">
    <property type="entry name" value="Beta-gal/glucu_dom_sf"/>
</dbReference>
<dbReference type="GO" id="GO:0004553">
    <property type="term" value="F:hydrolase activity, hydrolyzing O-glycosyl compounds"/>
    <property type="evidence" value="ECO:0007669"/>
    <property type="project" value="InterPro"/>
</dbReference>
<feature type="domain" description="Glycoside hydrolase family 2 catalytic" evidence="5">
    <location>
        <begin position="279"/>
        <end position="455"/>
    </location>
</feature>
<dbReference type="InterPro" id="IPR006101">
    <property type="entry name" value="Glyco_hydro_2"/>
</dbReference>
<dbReference type="PANTHER" id="PTHR42732">
    <property type="entry name" value="BETA-GALACTOSIDASE"/>
    <property type="match status" value="1"/>
</dbReference>
<feature type="domain" description="DUF4982" evidence="7">
    <location>
        <begin position="618"/>
        <end position="677"/>
    </location>
</feature>
<evidence type="ECO:0000259" key="7">
    <source>
        <dbReference type="Pfam" id="PF16355"/>
    </source>
</evidence>
<dbReference type="PROSITE" id="PS00608">
    <property type="entry name" value="GLYCOSYL_HYDROL_F2_2"/>
    <property type="match status" value="1"/>
</dbReference>
<dbReference type="Pfam" id="PF00703">
    <property type="entry name" value="Glyco_hydro_2"/>
    <property type="match status" value="1"/>
</dbReference>
<keyword evidence="2" id="KW-0378">Hydrolase</keyword>
<accession>A0A1M5U378</accession>
<dbReference type="InterPro" id="IPR006102">
    <property type="entry name" value="Ig-like_GH2"/>
</dbReference>
<dbReference type="OrthoDB" id="9762066at2"/>
<evidence type="ECO:0000313" key="9">
    <source>
        <dbReference type="EMBL" id="SHH57316.1"/>
    </source>
</evidence>
<feature type="domain" description="Glycoside hydrolase family 2 immunoglobulin-like beta-sandwich" evidence="4">
    <location>
        <begin position="169"/>
        <end position="272"/>
    </location>
</feature>
<dbReference type="Gene3D" id="3.20.20.80">
    <property type="entry name" value="Glycosidases"/>
    <property type="match status" value="1"/>
</dbReference>
<dbReference type="InterPro" id="IPR006104">
    <property type="entry name" value="Glyco_hydro_2_N"/>
</dbReference>